<feature type="region of interest" description="Disordered" evidence="1">
    <location>
        <begin position="1"/>
        <end position="26"/>
    </location>
</feature>
<feature type="compositionally biased region" description="Polar residues" evidence="1">
    <location>
        <begin position="1"/>
        <end position="23"/>
    </location>
</feature>
<keyword evidence="4" id="KW-1185">Reference proteome</keyword>
<dbReference type="PROSITE" id="PS51505">
    <property type="entry name" value="SCA7"/>
    <property type="match status" value="1"/>
</dbReference>
<comment type="caution">
    <text evidence="3">The sequence shown here is derived from an EMBL/GenBank/DDBJ whole genome shotgun (WGS) entry which is preliminary data.</text>
</comment>
<feature type="region of interest" description="Disordered" evidence="1">
    <location>
        <begin position="259"/>
        <end position="286"/>
    </location>
</feature>
<evidence type="ECO:0000256" key="1">
    <source>
        <dbReference type="SAM" id="MobiDB-lite"/>
    </source>
</evidence>
<dbReference type="PANTHER" id="PTHR47805:SF1">
    <property type="entry name" value="SAGA-ASSOCIATED FACTOR 73"/>
    <property type="match status" value="1"/>
</dbReference>
<dbReference type="InterPro" id="IPR037804">
    <property type="entry name" value="SGF73"/>
</dbReference>
<dbReference type="EMBL" id="JBCLYO010000004">
    <property type="protein sequence ID" value="KAL0090138.1"/>
    <property type="molecule type" value="Genomic_DNA"/>
</dbReference>
<accession>A0ABR3B4F6</accession>
<evidence type="ECO:0000313" key="3">
    <source>
        <dbReference type="EMBL" id="KAL0090138.1"/>
    </source>
</evidence>
<dbReference type="InterPro" id="IPR013243">
    <property type="entry name" value="SCA7_dom"/>
</dbReference>
<evidence type="ECO:0000259" key="2">
    <source>
        <dbReference type="PROSITE" id="PS51505"/>
    </source>
</evidence>
<sequence length="425" mass="46279">MLPHSTATKKSNMTEEQQTTLRQKSNKIDRLTTGIAALSKPVLQAEGALDWSKHVTPTILTVFQEQDDWTQVQSLKRSAGDEAEGVLSPGKEGGWKKIKGSLESRTTDPSVSSTLAFDTEDQRAFGALPMEEDKVIVQCKECERPMLASSFSEHLQVCEKQPQGKTIKAGKTGDKKAQKKGIKGVQGEKKKKEKQKKATPKQKAPLDLDKQCGVIQGQNNTPCTRSLTCKSHSMGAKRAVANRSQPYDVLLAAYQKKSIGRPQTGPASTGSNPTAVTPIKPPPTRPLPTATISTTTTPSAVEPVVSDEHYVDSDEEVETVMDSIRQSYPTPMASKPFYFVKRRRQCFRLRDILLDAITPKTTTSNNSLASSVVAPPARPPHHMNSSLASSSNTSFPFIPGPSGMSHSPSPNNYSIDTWNTGTSYL</sequence>
<dbReference type="Proteomes" id="UP001448207">
    <property type="component" value="Unassembled WGS sequence"/>
</dbReference>
<protein>
    <submittedName>
        <fullName evidence="3">SCA7, zinc-binding domain-containing protein</fullName>
    </submittedName>
</protein>
<feature type="region of interest" description="Disordered" evidence="1">
    <location>
        <begin position="361"/>
        <end position="413"/>
    </location>
</feature>
<feature type="compositionally biased region" description="Polar residues" evidence="1">
    <location>
        <begin position="265"/>
        <end position="275"/>
    </location>
</feature>
<evidence type="ECO:0000313" key="4">
    <source>
        <dbReference type="Proteomes" id="UP001448207"/>
    </source>
</evidence>
<name>A0ABR3B4F6_PHYBL</name>
<feature type="region of interest" description="Disordered" evidence="1">
    <location>
        <begin position="161"/>
        <end position="205"/>
    </location>
</feature>
<organism evidence="3 4">
    <name type="scientific">Phycomyces blakesleeanus</name>
    <dbReference type="NCBI Taxonomy" id="4837"/>
    <lineage>
        <taxon>Eukaryota</taxon>
        <taxon>Fungi</taxon>
        <taxon>Fungi incertae sedis</taxon>
        <taxon>Mucoromycota</taxon>
        <taxon>Mucoromycotina</taxon>
        <taxon>Mucoromycetes</taxon>
        <taxon>Mucorales</taxon>
        <taxon>Phycomycetaceae</taxon>
        <taxon>Phycomyces</taxon>
    </lineage>
</organism>
<feature type="compositionally biased region" description="Basic residues" evidence="1">
    <location>
        <begin position="189"/>
        <end position="200"/>
    </location>
</feature>
<proteinExistence type="predicted"/>
<feature type="region of interest" description="Disordered" evidence="1">
    <location>
        <begin position="77"/>
        <end position="112"/>
    </location>
</feature>
<dbReference type="PANTHER" id="PTHR47805">
    <property type="entry name" value="SAGA-ASSOCIATED FACTOR 73"/>
    <property type="match status" value="1"/>
</dbReference>
<reference evidence="3 4" key="1">
    <citation type="submission" date="2024-04" db="EMBL/GenBank/DDBJ databases">
        <title>Symmetric and asymmetric DNA N6-adenine methylation regulates different biological responses in Mucorales.</title>
        <authorList>
            <consortium name="Lawrence Berkeley National Laboratory"/>
            <person name="Lax C."/>
            <person name="Mondo S.J."/>
            <person name="Osorio-Concepcion M."/>
            <person name="Muszewska A."/>
            <person name="Corrochano-Luque M."/>
            <person name="Gutierrez G."/>
            <person name="Riley R."/>
            <person name="Lipzen A."/>
            <person name="Guo J."/>
            <person name="Hundley H."/>
            <person name="Amirebrahimi M."/>
            <person name="Ng V."/>
            <person name="Lorenzo-Gutierrez D."/>
            <person name="Binder U."/>
            <person name="Yang J."/>
            <person name="Song Y."/>
            <person name="Canovas D."/>
            <person name="Navarro E."/>
            <person name="Freitag M."/>
            <person name="Gabaldon T."/>
            <person name="Grigoriev I.V."/>
            <person name="Corrochano L.M."/>
            <person name="Nicolas F.E."/>
            <person name="Garre V."/>
        </authorList>
    </citation>
    <scope>NUCLEOTIDE SEQUENCE [LARGE SCALE GENOMIC DNA]</scope>
    <source>
        <strain evidence="3 4">L51</strain>
    </source>
</reference>
<feature type="domain" description="SCA7" evidence="2">
    <location>
        <begin position="199"/>
        <end position="266"/>
    </location>
</feature>
<dbReference type="Gene3D" id="6.10.140.1270">
    <property type="match status" value="1"/>
</dbReference>
<gene>
    <name evidence="3" type="ORF">J3Q64DRAFT_1728456</name>
</gene>
<feature type="compositionally biased region" description="Low complexity" evidence="1">
    <location>
        <begin position="385"/>
        <end position="410"/>
    </location>
</feature>
<dbReference type="Pfam" id="PF08313">
    <property type="entry name" value="SCA7"/>
    <property type="match status" value="1"/>
</dbReference>